<dbReference type="Proteomes" id="UP000614721">
    <property type="component" value="Unassembled WGS sequence"/>
</dbReference>
<dbReference type="InterPro" id="IPR003344">
    <property type="entry name" value="Big_1_dom"/>
</dbReference>
<name>A0ABS0IWA1_9GAMM</name>
<dbReference type="PROSITE" id="PS51127">
    <property type="entry name" value="BIG1"/>
    <property type="match status" value="7"/>
</dbReference>
<evidence type="ECO:0000259" key="3">
    <source>
        <dbReference type="PROSITE" id="PS51127"/>
    </source>
</evidence>
<feature type="domain" description="Big-1" evidence="3">
    <location>
        <begin position="1021"/>
        <end position="1112"/>
    </location>
</feature>
<dbReference type="Pfam" id="PF02369">
    <property type="entry name" value="Big_1"/>
    <property type="match status" value="7"/>
</dbReference>
<dbReference type="Pfam" id="PF11924">
    <property type="entry name" value="IAT_beta"/>
    <property type="match status" value="1"/>
</dbReference>
<dbReference type="SUPFAM" id="SSF49373">
    <property type="entry name" value="Invasin/intimin cell-adhesion fragments"/>
    <property type="match status" value="7"/>
</dbReference>
<feature type="domain" description="Big-1" evidence="3">
    <location>
        <begin position="631"/>
        <end position="725"/>
    </location>
</feature>
<sequence length="1300" mass="136363">MNKVNKITAIALVVSHLFVITTPAYANFLIESDTTENSTEDPDTRLSQWAQSAGTALSSNDQSEALKSLATGQITSAVGSQGEAWLSQFGTARLQLDVDSHGNWSNSSLDFLLPLYETPESMLFTQLGYRAPEGRQTGNLGAGGRIFQGGWMYGANIFLDNDFTGNNRRVGIGAEAWTDYFKLGANSYFGLTDWHQSRDFNDYDERPADGWDIRSEAYLPAYPQLGGRLVYEQYHGDNVALTDKNDRQHNPRAVTTGLSWTPVPLLTAGIDYRTGSGGINDTRFSLAFRYQLGTALSTQLDPNAVSSLRSLAGSRHDLVERNNTIVLDYRKQELIKLSLPSDFTGAAGDKTTLTASVSSKYPVNKIEWNASELLAAGGSISANQTTSAMLILPEWKASGNNTYSISAIAWDVHGNKSNQATTVVRINQSAASILDGNLTVFTDNSLADGKTANVVQAKVTDATGNVLSGQKVAFSASNGATITATTGTTGYDGMARVSLTNTTVGVSEVTAMLNNGVTRSVSTHFTAVATLLDGSMIVTTDNALADGKAMNTVQVKVTDSQGTALAGQKVSFNATNGAKVTVITGTTGTDGLAYASLTNTTDGVSEVTATLDNGVKRSINTHFTTFATLLDGSMIVTTDNALADGKAMNTVQVKVTDSQGTALAGQKVSFNATNGAKVTVVTGTTGADGLAYASLTNTTDGVSEVTATLDNGVKRSINTHFTTFATLLDGSMVVTADNAPADGKATNKVQVKVTDSQGKALAGQSVSFKATNGAKVTVVTGTTGADGLAYANLTSLTDGLVQVTSSLTNGSNQTVSVTFSEVTTQQIESFIVTSDNAFADGMAANAVQAKVTDNHGNPLSGQSVIFTADNGAMVTTLVGITGADGLAKASLTNTMAGITKVTAELKGGSSRFTVAVTFEIAAIISEMTIARDNVLADGSNRMMIVIKVRDYAGNALDGQQVTMSADNGATPEITTLVTSNGLTQSNVTSTTAGAVNITATLSNGNNKTVTGTFLPIATILDGNLTVTTDNAVADGYDTNIVQAKVTDSNGNPLLGQNIVFKVNNGATISRMDGITGSDGIANVSLTNTHAGMVVVTASLDNGTSKFVQTQFISKFTIDSIEAVDKSGGNANNKTFNVSHGPRVLWVGAKFKINTVNAAGNVTWSASNSAVSIAGNVITVNSNPNNITLTGTDDNGKTVSLNMSVITWFEQSGLENEWSIQAGQKCTAQGSVVASKSTLTRLYNEWGNFFVYDGWINSFYQTSTVYDVSKPLGDYNNWALWPDDGSWYKDGWGHLAYACGQ</sequence>
<evidence type="ECO:0000313" key="4">
    <source>
        <dbReference type="EMBL" id="MBG2880297.1"/>
    </source>
</evidence>
<dbReference type="SMART" id="SM00634">
    <property type="entry name" value="BID_1"/>
    <property type="match status" value="7"/>
</dbReference>
<dbReference type="PANTHER" id="PTHR39576">
    <property type="entry name" value="ATTACHING AND EFFACING PROTEIN HOMOLOG-RELATED-RELATED"/>
    <property type="match status" value="1"/>
</dbReference>
<dbReference type="InterPro" id="IPR038177">
    <property type="entry name" value="IAT_beta_sf"/>
</dbReference>
<proteinExistence type="inferred from homology"/>
<dbReference type="Gene3D" id="2.40.160.160">
    <property type="entry name" value="Inverse autotransporter, beta-domain"/>
    <property type="match status" value="1"/>
</dbReference>
<keyword evidence="2" id="KW-0732">Signal</keyword>
<organism evidence="4 5">
    <name type="scientific">Proteus alimentorum</name>
    <dbReference type="NCBI Taxonomy" id="1973495"/>
    <lineage>
        <taxon>Bacteria</taxon>
        <taxon>Pseudomonadati</taxon>
        <taxon>Pseudomonadota</taxon>
        <taxon>Gammaproteobacteria</taxon>
        <taxon>Enterobacterales</taxon>
        <taxon>Morganellaceae</taxon>
        <taxon>Proteus</taxon>
    </lineage>
</organism>
<feature type="domain" description="Big-1" evidence="3">
    <location>
        <begin position="827"/>
        <end position="919"/>
    </location>
</feature>
<evidence type="ECO:0000313" key="5">
    <source>
        <dbReference type="Proteomes" id="UP000614721"/>
    </source>
</evidence>
<feature type="domain" description="Big-1" evidence="3">
    <location>
        <begin position="924"/>
        <end position="1014"/>
    </location>
</feature>
<dbReference type="EMBL" id="JADSJP010000023">
    <property type="protein sequence ID" value="MBG2880297.1"/>
    <property type="molecule type" value="Genomic_DNA"/>
</dbReference>
<feature type="signal peptide" evidence="2">
    <location>
        <begin position="1"/>
        <end position="26"/>
    </location>
</feature>
<feature type="domain" description="Big-1" evidence="3">
    <location>
        <begin position="435"/>
        <end position="526"/>
    </location>
</feature>
<reference evidence="4 5" key="1">
    <citation type="submission" date="2020-11" db="EMBL/GenBank/DDBJ databases">
        <title>Enhanced detection system for hospital associated transmission using whole genome sequencing surveillance.</title>
        <authorList>
            <person name="Harrison L.H."/>
            <person name="Van Tyne D."/>
            <person name="Marsh J.W."/>
            <person name="Griffith M.P."/>
            <person name="Snyder D.J."/>
            <person name="Cooper V.S."/>
            <person name="Mustapha M."/>
        </authorList>
    </citation>
    <scope>NUCLEOTIDE SEQUENCE [LARGE SCALE GENOMIC DNA]</scope>
    <source>
        <strain evidence="4 5">PR00075</strain>
    </source>
</reference>
<dbReference type="InterPro" id="IPR051715">
    <property type="entry name" value="Intimin-Invasin_domain"/>
</dbReference>
<keyword evidence="5" id="KW-1185">Reference proteome</keyword>
<feature type="domain" description="Big-1" evidence="3">
    <location>
        <begin position="729"/>
        <end position="820"/>
    </location>
</feature>
<dbReference type="InterPro" id="IPR013783">
    <property type="entry name" value="Ig-like_fold"/>
</dbReference>
<dbReference type="Gene3D" id="2.60.40.10">
    <property type="entry name" value="Immunoglobulins"/>
    <property type="match status" value="7"/>
</dbReference>
<feature type="domain" description="Big-1" evidence="3">
    <location>
        <begin position="533"/>
        <end position="627"/>
    </location>
</feature>
<dbReference type="InterPro" id="IPR008964">
    <property type="entry name" value="Invasin/intimin_cell_adhesion"/>
</dbReference>
<dbReference type="PANTHER" id="PTHR39576:SF2">
    <property type="entry name" value="ATTACHING AND EFFACING PROTEIN HOMOLOG-RELATED"/>
    <property type="match status" value="1"/>
</dbReference>
<feature type="chain" id="PRO_5046776694" evidence="2">
    <location>
        <begin position="27"/>
        <end position="1300"/>
    </location>
</feature>
<dbReference type="PRINTS" id="PR01369">
    <property type="entry name" value="INTIMIN"/>
</dbReference>
<comment type="similarity">
    <text evidence="1">Belongs to the intimin/invasin family.</text>
</comment>
<protein>
    <submittedName>
        <fullName evidence="4">Inverse autotransporter beta domain-containing protein</fullName>
    </submittedName>
</protein>
<dbReference type="RefSeq" id="WP_196567344.1">
    <property type="nucleotide sequence ID" value="NZ_JADRYY010000015.1"/>
</dbReference>
<evidence type="ECO:0000256" key="2">
    <source>
        <dbReference type="SAM" id="SignalP"/>
    </source>
</evidence>
<dbReference type="InterPro" id="IPR024519">
    <property type="entry name" value="IAT_beta"/>
</dbReference>
<accession>A0ABS0IWA1</accession>
<gene>
    <name evidence="4" type="ORF">I4902_13610</name>
</gene>
<comment type="caution">
    <text evidence="4">The sequence shown here is derived from an EMBL/GenBank/DDBJ whole genome shotgun (WGS) entry which is preliminary data.</text>
</comment>
<dbReference type="InterPro" id="IPR003535">
    <property type="entry name" value="Intimin/invasin_bac"/>
</dbReference>
<evidence type="ECO:0000256" key="1">
    <source>
        <dbReference type="ARBA" id="ARBA00010116"/>
    </source>
</evidence>